<comment type="similarity">
    <text evidence="2">Belongs to the glycosyl hydrolase 33 family.</text>
</comment>
<dbReference type="GO" id="GO:0009313">
    <property type="term" value="P:oligosaccharide catabolic process"/>
    <property type="evidence" value="ECO:0007669"/>
    <property type="project" value="TreeGrafter"/>
</dbReference>
<dbReference type="Pfam" id="PF13088">
    <property type="entry name" value="BNR_2"/>
    <property type="match status" value="1"/>
</dbReference>
<feature type="chain" id="PRO_5020764691" description="exo-alpha-sialidase" evidence="4">
    <location>
        <begin position="22"/>
        <end position="382"/>
    </location>
</feature>
<dbReference type="EMBL" id="SMJU01000004">
    <property type="protein sequence ID" value="TDB67133.1"/>
    <property type="molecule type" value="Genomic_DNA"/>
</dbReference>
<keyword evidence="7" id="KW-1185">Reference proteome</keyword>
<keyword evidence="4" id="KW-0732">Signal</keyword>
<evidence type="ECO:0000313" key="6">
    <source>
        <dbReference type="EMBL" id="TDB67133.1"/>
    </source>
</evidence>
<organism evidence="6 7">
    <name type="scientific">Arundinibacter roseus</name>
    <dbReference type="NCBI Taxonomy" id="2070510"/>
    <lineage>
        <taxon>Bacteria</taxon>
        <taxon>Pseudomonadati</taxon>
        <taxon>Bacteroidota</taxon>
        <taxon>Cytophagia</taxon>
        <taxon>Cytophagales</taxon>
        <taxon>Spirosomataceae</taxon>
        <taxon>Arundinibacter</taxon>
    </lineage>
</organism>
<dbReference type="CDD" id="cd15482">
    <property type="entry name" value="Sialidase_non-viral"/>
    <property type="match status" value="1"/>
</dbReference>
<feature type="domain" description="Sialidase" evidence="5">
    <location>
        <begin position="48"/>
        <end position="360"/>
    </location>
</feature>
<evidence type="ECO:0000259" key="5">
    <source>
        <dbReference type="Pfam" id="PF13088"/>
    </source>
</evidence>
<dbReference type="InterPro" id="IPR036278">
    <property type="entry name" value="Sialidase_sf"/>
</dbReference>
<dbReference type="PANTHER" id="PTHR10628">
    <property type="entry name" value="SIALIDASE"/>
    <property type="match status" value="1"/>
</dbReference>
<proteinExistence type="inferred from homology"/>
<dbReference type="InterPro" id="IPR026856">
    <property type="entry name" value="Sialidase_fam"/>
</dbReference>
<evidence type="ECO:0000256" key="4">
    <source>
        <dbReference type="SAM" id="SignalP"/>
    </source>
</evidence>
<sequence>MINRSLFLIFLLIICSSPLFAQAITVFENGEAGYRCFRIPAIVSAPSGNLLAFAEGRRNNCGDFGDVDVVMKISTDQGKSWGELRIVAENQDLQAGNPAPVFDFTDPNFPEGRLFLIYNTGNASEQKVREGKGVREVWVKTSVDEGTTWSEAQNITTYVHRPNNPSFASAYTFSEDWRSYANTPGHAIQLTKGRYRGRLLVPANHSVGPPKADFTDYRAHAFFSDDHGKTWQLSDEIDFLGSNESTAAQLANGQVLMNMRNQMGEPKFRLVAKSKDGGKTWGNTIVETQLPDPVCEGSILAVGTKSGKRCLLFSNLNHQSLRQNLTIYRSDDRKGESWKRCKTVEEGSAAYSDLVEVQRGLPGILYEKEEYSKIVFQAFVLD</sequence>
<dbReference type="SUPFAM" id="SSF50939">
    <property type="entry name" value="Sialidases"/>
    <property type="match status" value="1"/>
</dbReference>
<evidence type="ECO:0000256" key="3">
    <source>
        <dbReference type="ARBA" id="ARBA00012733"/>
    </source>
</evidence>
<reference evidence="6 7" key="1">
    <citation type="submission" date="2019-02" db="EMBL/GenBank/DDBJ databases">
        <title>Arundinibacter roseus gen. nov., sp. nov., a new member of the family Cytophagaceae.</title>
        <authorList>
            <person name="Szuroczki S."/>
            <person name="Khayer B."/>
            <person name="Sproer C."/>
            <person name="Toumi M."/>
            <person name="Szabo A."/>
            <person name="Felfoldi T."/>
            <person name="Schumann P."/>
            <person name="Toth E."/>
        </authorList>
    </citation>
    <scope>NUCLEOTIDE SEQUENCE [LARGE SCALE GENOMIC DNA]</scope>
    <source>
        <strain evidence="6 7">DMA-k-7a</strain>
    </source>
</reference>
<dbReference type="Proteomes" id="UP000295706">
    <property type="component" value="Unassembled WGS sequence"/>
</dbReference>
<dbReference type="PANTHER" id="PTHR10628:SF30">
    <property type="entry name" value="EXO-ALPHA-SIALIDASE"/>
    <property type="match status" value="1"/>
</dbReference>
<dbReference type="Gene3D" id="2.120.10.10">
    <property type="match status" value="1"/>
</dbReference>
<gene>
    <name evidence="6" type="ORF">EZE20_06900</name>
</gene>
<comment type="catalytic activity">
    <reaction evidence="1">
        <text>Hydrolysis of alpha-(2-&gt;3)-, alpha-(2-&gt;6)-, alpha-(2-&gt;8)- glycosidic linkages of terminal sialic acid residues in oligosaccharides, glycoproteins, glycolipids, colominic acid and synthetic substrates.</text>
        <dbReference type="EC" id="3.2.1.18"/>
    </reaction>
</comment>
<comment type="caution">
    <text evidence="6">The sequence shown here is derived from an EMBL/GenBank/DDBJ whole genome shotgun (WGS) entry which is preliminary data.</text>
</comment>
<evidence type="ECO:0000256" key="2">
    <source>
        <dbReference type="ARBA" id="ARBA00009348"/>
    </source>
</evidence>
<dbReference type="GO" id="GO:0016020">
    <property type="term" value="C:membrane"/>
    <property type="evidence" value="ECO:0007669"/>
    <property type="project" value="TreeGrafter"/>
</dbReference>
<evidence type="ECO:0000256" key="1">
    <source>
        <dbReference type="ARBA" id="ARBA00000427"/>
    </source>
</evidence>
<evidence type="ECO:0000313" key="7">
    <source>
        <dbReference type="Proteomes" id="UP000295706"/>
    </source>
</evidence>
<dbReference type="GO" id="GO:0006689">
    <property type="term" value="P:ganglioside catabolic process"/>
    <property type="evidence" value="ECO:0007669"/>
    <property type="project" value="TreeGrafter"/>
</dbReference>
<feature type="signal peptide" evidence="4">
    <location>
        <begin position="1"/>
        <end position="21"/>
    </location>
</feature>
<dbReference type="EC" id="3.2.1.18" evidence="3"/>
<name>A0A4R4KH54_9BACT</name>
<dbReference type="OrthoDB" id="7294637at2"/>
<dbReference type="InterPro" id="IPR011040">
    <property type="entry name" value="Sialidase"/>
</dbReference>
<dbReference type="GO" id="GO:0004308">
    <property type="term" value="F:exo-alpha-sialidase activity"/>
    <property type="evidence" value="ECO:0007669"/>
    <property type="project" value="UniProtKB-EC"/>
</dbReference>
<dbReference type="AlphaFoldDB" id="A0A4R4KH54"/>
<protein>
    <recommendedName>
        <fullName evidence="3">exo-alpha-sialidase</fullName>
        <ecNumber evidence="3">3.2.1.18</ecNumber>
    </recommendedName>
</protein>
<accession>A0A4R4KH54</accession>
<dbReference type="GO" id="GO:0005737">
    <property type="term" value="C:cytoplasm"/>
    <property type="evidence" value="ECO:0007669"/>
    <property type="project" value="TreeGrafter"/>
</dbReference>